<dbReference type="EMBL" id="FOGV01000022">
    <property type="protein sequence ID" value="SES23285.1"/>
    <property type="molecule type" value="Genomic_DNA"/>
</dbReference>
<feature type="region of interest" description="Disordered" evidence="7">
    <location>
        <begin position="151"/>
        <end position="170"/>
    </location>
</feature>
<evidence type="ECO:0000256" key="4">
    <source>
        <dbReference type="ARBA" id="ARBA00023224"/>
    </source>
</evidence>
<gene>
    <name evidence="11" type="ORF">SAMN05444126_12240</name>
</gene>
<comment type="similarity">
    <text evidence="5">Belongs to the methyl-accepting chemotaxis (MCP) protein family.</text>
</comment>
<evidence type="ECO:0000256" key="5">
    <source>
        <dbReference type="ARBA" id="ARBA00029447"/>
    </source>
</evidence>
<dbReference type="SMART" id="SM00304">
    <property type="entry name" value="HAMP"/>
    <property type="match status" value="1"/>
</dbReference>
<dbReference type="SUPFAM" id="SSF58104">
    <property type="entry name" value="Methyl-accepting chemotaxis protein (MCP) signaling domain"/>
    <property type="match status" value="1"/>
</dbReference>
<dbReference type="AlphaFoldDB" id="A0A1H9VNN5"/>
<evidence type="ECO:0000256" key="2">
    <source>
        <dbReference type="ARBA" id="ARBA00022475"/>
    </source>
</evidence>
<evidence type="ECO:0000256" key="1">
    <source>
        <dbReference type="ARBA" id="ARBA00004236"/>
    </source>
</evidence>
<keyword evidence="2" id="KW-1003">Cell membrane</keyword>
<dbReference type="Proteomes" id="UP000199318">
    <property type="component" value="Unassembled WGS sequence"/>
</dbReference>
<dbReference type="Gene3D" id="1.10.287.950">
    <property type="entry name" value="Methyl-accepting chemotaxis protein"/>
    <property type="match status" value="1"/>
</dbReference>
<feature type="compositionally biased region" description="Polar residues" evidence="7">
    <location>
        <begin position="151"/>
        <end position="161"/>
    </location>
</feature>
<dbReference type="SMART" id="SM00283">
    <property type="entry name" value="MA"/>
    <property type="match status" value="1"/>
</dbReference>
<sequence length="452" mass="48965">MKKQTGKSKKTVTIRKKMTLVAAAAILFTLIMSAPIAYIQLLVFDLEVLTAVMGEGLTNLLQTYFTTIMNLIIMVTFIFVALRFVVLRPVQHMNETIDSMQGKTIDLTKKTSVKTNDELGKLGRAFNELNGELSGLIRSVSLSAEDVSSASEENARSIQDMSVSSSDVKSNVDDLHEQAKSGNEAIKEVSQSLLELSSLIQIAKDKAISASGQSASTMEITQTGKNRLEDVVGKMGQMKAESRQTISQVQSLEHYSKDIHTIVDTITQISEQTNLLALNAAIEAARAGEAGKGFAVVADEVRKLAEQTSREAENVTGLIEKMTATTNETVREIERSDASIAAGAEDVQKISESMTEIFSAVDQSVKDMEEIKDITNEEVATSEKIVGLIDQLATFIEDTESKASNVLASADATNEMIESISASTEEMATMAENLHQAVSAFKTDETVQAKIS</sequence>
<evidence type="ECO:0000313" key="12">
    <source>
        <dbReference type="Proteomes" id="UP000199318"/>
    </source>
</evidence>
<dbReference type="PROSITE" id="PS50885">
    <property type="entry name" value="HAMP"/>
    <property type="match status" value="1"/>
</dbReference>
<dbReference type="PROSITE" id="PS50111">
    <property type="entry name" value="CHEMOTAXIS_TRANSDUC_2"/>
    <property type="match status" value="1"/>
</dbReference>
<feature type="domain" description="Methyl-accepting transducer" evidence="9">
    <location>
        <begin position="157"/>
        <end position="393"/>
    </location>
</feature>
<dbReference type="OrthoDB" id="9760371at2"/>
<keyword evidence="12" id="KW-1185">Reference proteome</keyword>
<dbReference type="GO" id="GO:0005886">
    <property type="term" value="C:plasma membrane"/>
    <property type="evidence" value="ECO:0007669"/>
    <property type="project" value="UniProtKB-SubCell"/>
</dbReference>
<dbReference type="GO" id="GO:0007165">
    <property type="term" value="P:signal transduction"/>
    <property type="evidence" value="ECO:0007669"/>
    <property type="project" value="UniProtKB-KW"/>
</dbReference>
<keyword evidence="4 6" id="KW-0807">Transducer</keyword>
<dbReference type="RefSeq" id="WP_093073962.1">
    <property type="nucleotide sequence ID" value="NZ_FOGV01000022.1"/>
</dbReference>
<accession>A0A1H9VNN5</accession>
<evidence type="ECO:0000256" key="7">
    <source>
        <dbReference type="SAM" id="MobiDB-lite"/>
    </source>
</evidence>
<protein>
    <submittedName>
        <fullName evidence="11">Methyl-accepting chemotaxis protein</fullName>
    </submittedName>
</protein>
<dbReference type="STRING" id="1464123.SAMN05444126_12240"/>
<dbReference type="PANTHER" id="PTHR32089">
    <property type="entry name" value="METHYL-ACCEPTING CHEMOTAXIS PROTEIN MCPB"/>
    <property type="match status" value="1"/>
</dbReference>
<feature type="domain" description="HAMP" evidence="10">
    <location>
        <begin position="84"/>
        <end position="138"/>
    </location>
</feature>
<dbReference type="Pfam" id="PF00015">
    <property type="entry name" value="MCPsignal"/>
    <property type="match status" value="1"/>
</dbReference>
<evidence type="ECO:0000313" key="11">
    <source>
        <dbReference type="EMBL" id="SES23285.1"/>
    </source>
</evidence>
<evidence type="ECO:0000259" key="10">
    <source>
        <dbReference type="PROSITE" id="PS50885"/>
    </source>
</evidence>
<reference evidence="12" key="1">
    <citation type="submission" date="2016-10" db="EMBL/GenBank/DDBJ databases">
        <authorList>
            <person name="de Groot N.N."/>
        </authorList>
    </citation>
    <scope>NUCLEOTIDE SEQUENCE [LARGE SCALE GENOMIC DNA]</scope>
    <source>
        <strain evidence="12">10nlg</strain>
    </source>
</reference>
<dbReference type="CDD" id="cd06225">
    <property type="entry name" value="HAMP"/>
    <property type="match status" value="1"/>
</dbReference>
<evidence type="ECO:0000256" key="6">
    <source>
        <dbReference type="PROSITE-ProRule" id="PRU00284"/>
    </source>
</evidence>
<keyword evidence="3 8" id="KW-0472">Membrane</keyword>
<comment type="subcellular location">
    <subcellularLocation>
        <location evidence="1">Cell membrane</location>
    </subcellularLocation>
</comment>
<evidence type="ECO:0000259" key="9">
    <source>
        <dbReference type="PROSITE" id="PS50111"/>
    </source>
</evidence>
<proteinExistence type="inferred from homology"/>
<keyword evidence="8" id="KW-1133">Transmembrane helix</keyword>
<dbReference type="PANTHER" id="PTHR32089:SF112">
    <property type="entry name" value="LYSOZYME-LIKE PROTEIN-RELATED"/>
    <property type="match status" value="1"/>
</dbReference>
<dbReference type="Gene3D" id="6.10.340.10">
    <property type="match status" value="1"/>
</dbReference>
<evidence type="ECO:0000256" key="3">
    <source>
        <dbReference type="ARBA" id="ARBA00023136"/>
    </source>
</evidence>
<feature type="transmembrane region" description="Helical" evidence="8">
    <location>
        <begin position="20"/>
        <end position="44"/>
    </location>
</feature>
<organism evidence="11 12">
    <name type="scientific">Salisediminibacterium halotolerans</name>
    <dbReference type="NCBI Taxonomy" id="517425"/>
    <lineage>
        <taxon>Bacteria</taxon>
        <taxon>Bacillati</taxon>
        <taxon>Bacillota</taxon>
        <taxon>Bacilli</taxon>
        <taxon>Bacillales</taxon>
        <taxon>Bacillaceae</taxon>
        <taxon>Salisediminibacterium</taxon>
    </lineage>
</organism>
<name>A0A1H9VNN5_9BACI</name>
<evidence type="ECO:0000256" key="8">
    <source>
        <dbReference type="SAM" id="Phobius"/>
    </source>
</evidence>
<feature type="transmembrane region" description="Helical" evidence="8">
    <location>
        <begin position="64"/>
        <end position="86"/>
    </location>
</feature>
<dbReference type="Pfam" id="PF00672">
    <property type="entry name" value="HAMP"/>
    <property type="match status" value="1"/>
</dbReference>
<keyword evidence="8" id="KW-0812">Transmembrane</keyword>
<dbReference type="InterPro" id="IPR004089">
    <property type="entry name" value="MCPsignal_dom"/>
</dbReference>
<comment type="caution">
    <text evidence="11">The sequence shown here is derived from an EMBL/GenBank/DDBJ whole genome shotgun (WGS) entry which is preliminary data.</text>
</comment>
<dbReference type="InterPro" id="IPR003660">
    <property type="entry name" value="HAMP_dom"/>
</dbReference>